<dbReference type="AlphaFoldDB" id="A0A939PHP4"/>
<dbReference type="GO" id="GO:0016491">
    <property type="term" value="F:oxidoreductase activity"/>
    <property type="evidence" value="ECO:0007669"/>
    <property type="project" value="UniProtKB-KW"/>
</dbReference>
<evidence type="ECO:0000313" key="4">
    <source>
        <dbReference type="Proteomes" id="UP000669179"/>
    </source>
</evidence>
<dbReference type="Gene3D" id="3.20.20.100">
    <property type="entry name" value="NADP-dependent oxidoreductase domain"/>
    <property type="match status" value="1"/>
</dbReference>
<dbReference type="EMBL" id="JAGEOJ010000006">
    <property type="protein sequence ID" value="MBO2448741.1"/>
    <property type="molecule type" value="Genomic_DNA"/>
</dbReference>
<reference evidence="3" key="1">
    <citation type="submission" date="2021-03" db="EMBL/GenBank/DDBJ databases">
        <authorList>
            <person name="Kanchanasin P."/>
            <person name="Saeng-In P."/>
            <person name="Phongsopitanun W."/>
            <person name="Yuki M."/>
            <person name="Kudo T."/>
            <person name="Ohkuma M."/>
            <person name="Tanasupawat S."/>
        </authorList>
    </citation>
    <scope>NUCLEOTIDE SEQUENCE</scope>
    <source>
        <strain evidence="3">GKU 128</strain>
    </source>
</reference>
<evidence type="ECO:0000313" key="3">
    <source>
        <dbReference type="EMBL" id="MBO2448741.1"/>
    </source>
</evidence>
<feature type="domain" description="NADP-dependent oxidoreductase" evidence="2">
    <location>
        <begin position="15"/>
        <end position="318"/>
    </location>
</feature>
<dbReference type="InterPro" id="IPR036812">
    <property type="entry name" value="NAD(P)_OxRdtase_dom_sf"/>
</dbReference>
<dbReference type="CDD" id="cd19080">
    <property type="entry name" value="AKR_AKR9A_9B"/>
    <property type="match status" value="1"/>
</dbReference>
<evidence type="ECO:0000259" key="2">
    <source>
        <dbReference type="Pfam" id="PF00248"/>
    </source>
</evidence>
<organism evidence="3 4">
    <name type="scientific">Actinomadura barringtoniae</name>
    <dbReference type="NCBI Taxonomy" id="1427535"/>
    <lineage>
        <taxon>Bacteria</taxon>
        <taxon>Bacillati</taxon>
        <taxon>Actinomycetota</taxon>
        <taxon>Actinomycetes</taxon>
        <taxon>Streptosporangiales</taxon>
        <taxon>Thermomonosporaceae</taxon>
        <taxon>Actinomadura</taxon>
    </lineage>
</organism>
<dbReference type="InterPro" id="IPR050523">
    <property type="entry name" value="AKR_Detox_Biosynth"/>
</dbReference>
<dbReference type="Proteomes" id="UP000669179">
    <property type="component" value="Unassembled WGS sequence"/>
</dbReference>
<dbReference type="FunFam" id="3.20.20.100:FF:000004">
    <property type="entry name" value="Oxidoreductase, aldo/keto reductase"/>
    <property type="match status" value="1"/>
</dbReference>
<keyword evidence="4" id="KW-1185">Reference proteome</keyword>
<dbReference type="InterPro" id="IPR023210">
    <property type="entry name" value="NADP_OxRdtase_dom"/>
</dbReference>
<proteinExistence type="predicted"/>
<protein>
    <submittedName>
        <fullName evidence="3">Aldo/keto reductase</fullName>
    </submittedName>
</protein>
<gene>
    <name evidence="3" type="ORF">J4573_16685</name>
</gene>
<accession>A0A939PHP4</accession>
<dbReference type="PANTHER" id="PTHR43364">
    <property type="entry name" value="NADH-SPECIFIC METHYLGLYOXAL REDUCTASE-RELATED"/>
    <property type="match status" value="1"/>
</dbReference>
<keyword evidence="1" id="KW-0560">Oxidoreductase</keyword>
<dbReference type="RefSeq" id="WP_208256402.1">
    <property type="nucleotide sequence ID" value="NZ_JAGEOJ010000006.1"/>
</dbReference>
<comment type="caution">
    <text evidence="3">The sequence shown here is derived from an EMBL/GenBank/DDBJ whole genome shotgun (WGS) entry which is preliminary data.</text>
</comment>
<dbReference type="SUPFAM" id="SSF51430">
    <property type="entry name" value="NAD(P)-linked oxidoreductase"/>
    <property type="match status" value="1"/>
</dbReference>
<dbReference type="GO" id="GO:0005829">
    <property type="term" value="C:cytosol"/>
    <property type="evidence" value="ECO:0007669"/>
    <property type="project" value="UniProtKB-ARBA"/>
</dbReference>
<name>A0A939PHP4_9ACTN</name>
<dbReference type="PANTHER" id="PTHR43364:SF4">
    <property type="entry name" value="NAD(P)-LINKED OXIDOREDUCTASE SUPERFAMILY PROTEIN"/>
    <property type="match status" value="1"/>
</dbReference>
<sequence>MRYTLLGKTGVRVSEIALGTMTFGEDWGWGASKETCARLLDVYAEAGGNLVDTANNYTNGSAESILGELLEGRRDRFIVSTKYTLQTRPGDINSAGNHRKNLVCSLERSLRRLRTDHIDVLWVHARDTLTPIPEVMRALDDQVRAGKLLYVGVSDWPAWEVAQANTLADLRGWSPFAGLQIRYNLLDRSPERDLLPMARGFDLPVLAFGPLAEGRLTGKYLNGNGSGHGNGSGETGRLTPGMWPQTQTGSDDIVHEVLKVARDGGWSPAQVALAWLRTRPGTVIPLIGATSEAQLRDCLGSAEITLADEHLARLDEVSRIPLGFPHDFLRLSFNTEAIYGEQWRQVDDRRTTVRRVPNDAL</sequence>
<evidence type="ECO:0000256" key="1">
    <source>
        <dbReference type="ARBA" id="ARBA00023002"/>
    </source>
</evidence>
<dbReference type="Pfam" id="PF00248">
    <property type="entry name" value="Aldo_ket_red"/>
    <property type="match status" value="1"/>
</dbReference>